<reference evidence="6 7" key="1">
    <citation type="submission" date="2020-04" db="EMBL/GenBank/DDBJ databases">
        <title>Description of novel Gluconacetobacter.</title>
        <authorList>
            <person name="Sombolestani A."/>
        </authorList>
    </citation>
    <scope>NUCLEOTIDE SEQUENCE [LARGE SCALE GENOMIC DNA]</scope>
    <source>
        <strain evidence="6 7">LMG 19747</strain>
    </source>
</reference>
<dbReference type="Pfam" id="PF12833">
    <property type="entry name" value="HTH_18"/>
    <property type="match status" value="1"/>
</dbReference>
<evidence type="ECO:0000256" key="2">
    <source>
        <dbReference type="ARBA" id="ARBA00023125"/>
    </source>
</evidence>
<sequence length="297" mass="32804">MSGSDGKNAEKKKGDQDPFLIHDRIGHTGLRHFLDIEPLERRSRPANWRVRRHSHAALAQLFVLSSGGGLIELDGATQDFAAPGFVWIPARSVHSLAYHPPTHGRVVTIGHGHLLALREQNPEAAALLAAPRAVPADIVEFDRIFTLADHQHGVEDGLSETVRDAMARIVLATACRLLRTADAPLPGRRDAALVAAFRALVERDFTARPMLAAYLDALGTTERTLRRACARTGQEAPKEIIQGRIAAEARRLLLFSGLSAAQIAERLGFSDHAYFSRWFRVREGITIRAFREERQTS</sequence>
<dbReference type="InterPro" id="IPR009057">
    <property type="entry name" value="Homeodomain-like_sf"/>
</dbReference>
<accession>A0A7W4IEY5</accession>
<evidence type="ECO:0000256" key="1">
    <source>
        <dbReference type="ARBA" id="ARBA00023015"/>
    </source>
</evidence>
<feature type="domain" description="HTH araC/xylS-type" evidence="5">
    <location>
        <begin position="195"/>
        <end position="293"/>
    </location>
</feature>
<dbReference type="InterPro" id="IPR018060">
    <property type="entry name" value="HTH_AraC"/>
</dbReference>
<dbReference type="SMART" id="SM00342">
    <property type="entry name" value="HTH_ARAC"/>
    <property type="match status" value="1"/>
</dbReference>
<evidence type="ECO:0000313" key="7">
    <source>
        <dbReference type="Proteomes" id="UP000589085"/>
    </source>
</evidence>
<keyword evidence="1" id="KW-0805">Transcription regulation</keyword>
<keyword evidence="2" id="KW-0238">DNA-binding</keyword>
<dbReference type="PANTHER" id="PTHR43280">
    <property type="entry name" value="ARAC-FAMILY TRANSCRIPTIONAL REGULATOR"/>
    <property type="match status" value="1"/>
</dbReference>
<dbReference type="InterPro" id="IPR014710">
    <property type="entry name" value="RmlC-like_jellyroll"/>
</dbReference>
<dbReference type="GO" id="GO:0043565">
    <property type="term" value="F:sequence-specific DNA binding"/>
    <property type="evidence" value="ECO:0007669"/>
    <property type="project" value="InterPro"/>
</dbReference>
<protein>
    <submittedName>
        <fullName evidence="6">Helix-turn-helix domain-containing protein</fullName>
    </submittedName>
</protein>
<comment type="caution">
    <text evidence="6">The sequence shown here is derived from an EMBL/GenBank/DDBJ whole genome shotgun (WGS) entry which is preliminary data.</text>
</comment>
<dbReference type="SUPFAM" id="SSF46689">
    <property type="entry name" value="Homeodomain-like"/>
    <property type="match status" value="1"/>
</dbReference>
<gene>
    <name evidence="6" type="ORF">HLH48_15875</name>
</gene>
<proteinExistence type="predicted"/>
<dbReference type="PROSITE" id="PS01124">
    <property type="entry name" value="HTH_ARAC_FAMILY_2"/>
    <property type="match status" value="1"/>
</dbReference>
<feature type="region of interest" description="Disordered" evidence="4">
    <location>
        <begin position="1"/>
        <end position="20"/>
    </location>
</feature>
<evidence type="ECO:0000259" key="5">
    <source>
        <dbReference type="PROSITE" id="PS01124"/>
    </source>
</evidence>
<feature type="compositionally biased region" description="Basic and acidic residues" evidence="4">
    <location>
        <begin position="7"/>
        <end position="20"/>
    </location>
</feature>
<dbReference type="InterPro" id="IPR011051">
    <property type="entry name" value="RmlC_Cupin_sf"/>
</dbReference>
<keyword evidence="3" id="KW-0804">Transcription</keyword>
<name>A0A7W4IEY5_9PROT</name>
<dbReference type="PANTHER" id="PTHR43280:SF32">
    <property type="entry name" value="TRANSCRIPTIONAL REGULATORY PROTEIN"/>
    <property type="match status" value="1"/>
</dbReference>
<evidence type="ECO:0000313" key="6">
    <source>
        <dbReference type="EMBL" id="MBB2161630.1"/>
    </source>
</evidence>
<evidence type="ECO:0000256" key="4">
    <source>
        <dbReference type="SAM" id="MobiDB-lite"/>
    </source>
</evidence>
<dbReference type="Gene3D" id="1.10.10.60">
    <property type="entry name" value="Homeodomain-like"/>
    <property type="match status" value="1"/>
</dbReference>
<dbReference type="AlphaFoldDB" id="A0A7W4IEY5"/>
<dbReference type="Gene3D" id="2.60.120.10">
    <property type="entry name" value="Jelly Rolls"/>
    <property type="match status" value="1"/>
</dbReference>
<dbReference type="EMBL" id="JABEQJ010000023">
    <property type="protein sequence ID" value="MBB2161630.1"/>
    <property type="molecule type" value="Genomic_DNA"/>
</dbReference>
<dbReference type="GO" id="GO:0003700">
    <property type="term" value="F:DNA-binding transcription factor activity"/>
    <property type="evidence" value="ECO:0007669"/>
    <property type="project" value="InterPro"/>
</dbReference>
<organism evidence="6 7">
    <name type="scientific">Gluconacetobacter sacchari</name>
    <dbReference type="NCBI Taxonomy" id="92759"/>
    <lineage>
        <taxon>Bacteria</taxon>
        <taxon>Pseudomonadati</taxon>
        <taxon>Pseudomonadota</taxon>
        <taxon>Alphaproteobacteria</taxon>
        <taxon>Acetobacterales</taxon>
        <taxon>Acetobacteraceae</taxon>
        <taxon>Gluconacetobacter</taxon>
    </lineage>
</organism>
<dbReference type="RefSeq" id="WP_182998463.1">
    <property type="nucleotide sequence ID" value="NZ_JABEQJ010000023.1"/>
</dbReference>
<evidence type="ECO:0000256" key="3">
    <source>
        <dbReference type="ARBA" id="ARBA00023163"/>
    </source>
</evidence>
<dbReference type="SUPFAM" id="SSF51182">
    <property type="entry name" value="RmlC-like cupins"/>
    <property type="match status" value="1"/>
</dbReference>
<dbReference type="Proteomes" id="UP000589085">
    <property type="component" value="Unassembled WGS sequence"/>
</dbReference>